<dbReference type="InterPro" id="IPR009579">
    <property type="entry name" value="DUF1192"/>
</dbReference>
<accession>A0ABS6SCB3</accession>
<dbReference type="Pfam" id="PF06698">
    <property type="entry name" value="DUF1192"/>
    <property type="match status" value="1"/>
</dbReference>
<protein>
    <submittedName>
        <fullName evidence="1">DUF1192 domain-containing protein</fullName>
    </submittedName>
</protein>
<gene>
    <name evidence="1" type="ORF">KCG44_04570</name>
</gene>
<evidence type="ECO:0000313" key="1">
    <source>
        <dbReference type="EMBL" id="MBV7256055.1"/>
    </source>
</evidence>
<keyword evidence="2" id="KW-1185">Reference proteome</keyword>
<evidence type="ECO:0000313" key="2">
    <source>
        <dbReference type="Proteomes" id="UP000722336"/>
    </source>
</evidence>
<dbReference type="RefSeq" id="WP_218444488.1">
    <property type="nucleotide sequence ID" value="NZ_JAGSPA010000001.1"/>
</dbReference>
<reference evidence="1 2" key="1">
    <citation type="submission" date="2021-04" db="EMBL/GenBank/DDBJ databases">
        <authorList>
            <person name="Pira H."/>
            <person name="Risdian C."/>
            <person name="Wink J."/>
        </authorList>
    </citation>
    <scope>NUCLEOTIDE SEQUENCE [LARGE SCALE GENOMIC DNA]</scope>
    <source>
        <strain evidence="1 2">WHA3</strain>
    </source>
</reference>
<organism evidence="1 2">
    <name type="scientific">Pacificimonas pallii</name>
    <dbReference type="NCBI Taxonomy" id="2827236"/>
    <lineage>
        <taxon>Bacteria</taxon>
        <taxon>Pseudomonadati</taxon>
        <taxon>Pseudomonadota</taxon>
        <taxon>Alphaproteobacteria</taxon>
        <taxon>Sphingomonadales</taxon>
        <taxon>Sphingosinicellaceae</taxon>
        <taxon>Pacificimonas</taxon>
    </lineage>
</organism>
<proteinExistence type="predicted"/>
<name>A0ABS6SCB3_9SPHN</name>
<dbReference type="Proteomes" id="UP000722336">
    <property type="component" value="Unassembled WGS sequence"/>
</dbReference>
<dbReference type="EMBL" id="JAGSPA010000001">
    <property type="protein sequence ID" value="MBV7256055.1"/>
    <property type="molecule type" value="Genomic_DNA"/>
</dbReference>
<comment type="caution">
    <text evidence="1">The sequence shown here is derived from an EMBL/GenBank/DDBJ whole genome shotgun (WGS) entry which is preliminary data.</text>
</comment>
<sequence length="64" mass="7162">MEEDDLPRPGAPLDIVIKEDLDRLSVHELEARVAVLEREISRTKARLAGARDFKSNADALFSKS</sequence>